<accession>A0A0P4VY54</accession>
<dbReference type="PROSITE" id="PS01031">
    <property type="entry name" value="SHSP"/>
    <property type="match status" value="1"/>
</dbReference>
<dbReference type="PANTHER" id="PTHR45640:SF26">
    <property type="entry name" value="RE23625P"/>
    <property type="match status" value="1"/>
</dbReference>
<dbReference type="SUPFAM" id="SSF49764">
    <property type="entry name" value="HSP20-like chaperones"/>
    <property type="match status" value="1"/>
</dbReference>
<comment type="similarity">
    <text evidence="1 2">Belongs to the small heat shock protein (HSP20) family.</text>
</comment>
<dbReference type="GO" id="GO:0005737">
    <property type="term" value="C:cytoplasm"/>
    <property type="evidence" value="ECO:0007669"/>
    <property type="project" value="TreeGrafter"/>
</dbReference>
<evidence type="ECO:0000256" key="1">
    <source>
        <dbReference type="PROSITE-ProRule" id="PRU00285"/>
    </source>
</evidence>
<proteinExistence type="inferred from homology"/>
<dbReference type="GO" id="GO:0005634">
    <property type="term" value="C:nucleus"/>
    <property type="evidence" value="ECO:0007669"/>
    <property type="project" value="TreeGrafter"/>
</dbReference>
<dbReference type="InterPro" id="IPR008978">
    <property type="entry name" value="HSP20-like_chaperone"/>
</dbReference>
<dbReference type="PRINTS" id="PR00299">
    <property type="entry name" value="ACRYSTALLIN"/>
</dbReference>
<evidence type="ECO:0000256" key="2">
    <source>
        <dbReference type="RuleBase" id="RU003616"/>
    </source>
</evidence>
<reference evidence="5" key="1">
    <citation type="submission" date="2015-09" db="EMBL/GenBank/DDBJ databases">
        <title>Scylla olivacea transcriptome.</title>
        <authorList>
            <person name="Ikhwanuddin M."/>
        </authorList>
    </citation>
    <scope>NUCLEOTIDE SEQUENCE</scope>
</reference>
<dbReference type="InterPro" id="IPR002068">
    <property type="entry name" value="A-crystallin/Hsp20_dom"/>
</dbReference>
<organism evidence="5">
    <name type="scientific">Scylla olivacea</name>
    <name type="common">Orange mud crab</name>
    <name type="synonym">Cancer olivacea</name>
    <dbReference type="NCBI Taxonomy" id="85551"/>
    <lineage>
        <taxon>Eukaryota</taxon>
        <taxon>Metazoa</taxon>
        <taxon>Ecdysozoa</taxon>
        <taxon>Arthropoda</taxon>
        <taxon>Crustacea</taxon>
        <taxon>Multicrustacea</taxon>
        <taxon>Malacostraca</taxon>
        <taxon>Eumalacostraca</taxon>
        <taxon>Eucarida</taxon>
        <taxon>Decapoda</taxon>
        <taxon>Pleocyemata</taxon>
        <taxon>Brachyura</taxon>
        <taxon>Eubrachyura</taxon>
        <taxon>Portunoidea</taxon>
        <taxon>Portunidae</taxon>
        <taxon>Portuninae</taxon>
        <taxon>Scylla</taxon>
    </lineage>
</organism>
<dbReference type="EMBL" id="GDRN01104351">
    <property type="protein sequence ID" value="JAI57929.1"/>
    <property type="molecule type" value="Transcribed_RNA"/>
</dbReference>
<dbReference type="AlphaFoldDB" id="A0A0P4VY54"/>
<dbReference type="GO" id="GO:0009408">
    <property type="term" value="P:response to heat"/>
    <property type="evidence" value="ECO:0007669"/>
    <property type="project" value="TreeGrafter"/>
</dbReference>
<dbReference type="GO" id="GO:0051082">
    <property type="term" value="F:unfolded protein binding"/>
    <property type="evidence" value="ECO:0007669"/>
    <property type="project" value="TreeGrafter"/>
</dbReference>
<dbReference type="Pfam" id="PF00011">
    <property type="entry name" value="HSP20"/>
    <property type="match status" value="1"/>
</dbReference>
<dbReference type="PANTHER" id="PTHR45640">
    <property type="entry name" value="HEAT SHOCK PROTEIN HSP-12.2-RELATED"/>
    <property type="match status" value="1"/>
</dbReference>
<protein>
    <recommendedName>
        <fullName evidence="4">SHSP domain-containing protein</fullName>
    </recommendedName>
</protein>
<sequence length="263" mass="28802">MSSDGILTITVPKKEDVQMIASNFKMVNAGNTSKAESSSINSSSKLVKESNSKTSIHTETAVDTEKQVSSNTTCSDKWETDSNYSVESTKISNGHLDAKRRSSWELDSLLPVFPKGPFFHDSYFKESRQHFDAAVKEALSRLGHEETQTDNFSLYRNLRMSDMTDHSQAVKVTENEQVHQVVLDVHDFLGGDIKVKVVGRNEVQVEGRIEKEEGGCMSMRSFCRSFHLPGVVDVDAVTSCLSSDGVLTIKAPKGAAGSGRGGC</sequence>
<evidence type="ECO:0000259" key="4">
    <source>
        <dbReference type="PROSITE" id="PS01031"/>
    </source>
</evidence>
<evidence type="ECO:0000256" key="3">
    <source>
        <dbReference type="SAM" id="MobiDB-lite"/>
    </source>
</evidence>
<dbReference type="GO" id="GO:0042026">
    <property type="term" value="P:protein refolding"/>
    <property type="evidence" value="ECO:0007669"/>
    <property type="project" value="TreeGrafter"/>
</dbReference>
<name>A0A0P4VY54_SCYOL</name>
<feature type="domain" description="SHSP" evidence="4">
    <location>
        <begin position="161"/>
        <end position="263"/>
    </location>
</feature>
<dbReference type="Gene3D" id="2.60.40.790">
    <property type="match status" value="1"/>
</dbReference>
<feature type="region of interest" description="Disordered" evidence="3">
    <location>
        <begin position="31"/>
        <end position="75"/>
    </location>
</feature>
<dbReference type="InterPro" id="IPR001436">
    <property type="entry name" value="Alpha-crystallin/sHSP_animal"/>
</dbReference>
<feature type="compositionally biased region" description="Low complexity" evidence="3">
    <location>
        <begin position="33"/>
        <end position="45"/>
    </location>
</feature>
<dbReference type="CDD" id="cd06526">
    <property type="entry name" value="metazoan_ACD"/>
    <property type="match status" value="1"/>
</dbReference>
<evidence type="ECO:0000313" key="5">
    <source>
        <dbReference type="EMBL" id="JAI57929.1"/>
    </source>
</evidence>